<evidence type="ECO:0000259" key="1">
    <source>
        <dbReference type="PROSITE" id="PS50206"/>
    </source>
</evidence>
<keyword evidence="2" id="KW-0808">Transferase</keyword>
<dbReference type="OrthoDB" id="9800872at2"/>
<keyword evidence="3" id="KW-1185">Reference proteome</keyword>
<reference evidence="2 3" key="1">
    <citation type="submission" date="2014-11" db="EMBL/GenBank/DDBJ databases">
        <authorList>
            <person name="Urmite Genomes Urmite Genomes"/>
        </authorList>
    </citation>
    <scope>NUCLEOTIDE SEQUENCE [LARGE SCALE GENOMIC DNA]</scope>
    <source>
        <strain evidence="2 3">Oc5</strain>
    </source>
</reference>
<dbReference type="Proteomes" id="UP000040453">
    <property type="component" value="Unassembled WGS sequence"/>
</dbReference>
<dbReference type="SMART" id="SM00450">
    <property type="entry name" value="RHOD"/>
    <property type="match status" value="1"/>
</dbReference>
<dbReference type="SUPFAM" id="SSF52821">
    <property type="entry name" value="Rhodanese/Cell cycle control phosphatase"/>
    <property type="match status" value="1"/>
</dbReference>
<name>A0A0A1MR71_9BACI</name>
<proteinExistence type="predicted"/>
<evidence type="ECO:0000313" key="2">
    <source>
        <dbReference type="EMBL" id="CEI81531.1"/>
    </source>
</evidence>
<accession>A0A0A1MR71</accession>
<protein>
    <submittedName>
        <fullName evidence="2">Thiosulfate sulfurtransferase GlpE</fullName>
    </submittedName>
</protein>
<sequence>MADIKELTPAEVDTIRENDNIQLIDVREDEEVAQGIIENALHIPLGDIPAAYEKLDKDKEYIMICRSGRRSHNATAFLQEQGFNVSNMSGGMLEWDGEIIIK</sequence>
<dbReference type="EMBL" id="CDGG01000001">
    <property type="protein sequence ID" value="CEI81531.1"/>
    <property type="molecule type" value="Genomic_DNA"/>
</dbReference>
<dbReference type="PROSITE" id="PS50206">
    <property type="entry name" value="RHODANESE_3"/>
    <property type="match status" value="1"/>
</dbReference>
<dbReference type="InterPro" id="IPR001763">
    <property type="entry name" value="Rhodanese-like_dom"/>
</dbReference>
<dbReference type="GO" id="GO:0016740">
    <property type="term" value="F:transferase activity"/>
    <property type="evidence" value="ECO:0007669"/>
    <property type="project" value="UniProtKB-KW"/>
</dbReference>
<dbReference type="PANTHER" id="PTHR43031">
    <property type="entry name" value="FAD-DEPENDENT OXIDOREDUCTASE"/>
    <property type="match status" value="1"/>
</dbReference>
<dbReference type="CDD" id="cd00158">
    <property type="entry name" value="RHOD"/>
    <property type="match status" value="1"/>
</dbReference>
<dbReference type="PANTHER" id="PTHR43031:SF17">
    <property type="entry name" value="SULFURTRANSFERASE YTWF-RELATED"/>
    <property type="match status" value="1"/>
</dbReference>
<dbReference type="InterPro" id="IPR050229">
    <property type="entry name" value="GlpE_sulfurtransferase"/>
</dbReference>
<dbReference type="RefSeq" id="WP_042530715.1">
    <property type="nucleotide sequence ID" value="NZ_CAXOIH010000012.1"/>
</dbReference>
<organism evidence="2 3">
    <name type="scientific">Oceanobacillus oncorhynchi</name>
    <dbReference type="NCBI Taxonomy" id="545501"/>
    <lineage>
        <taxon>Bacteria</taxon>
        <taxon>Bacillati</taxon>
        <taxon>Bacillota</taxon>
        <taxon>Bacilli</taxon>
        <taxon>Bacillales</taxon>
        <taxon>Bacillaceae</taxon>
        <taxon>Oceanobacillus</taxon>
    </lineage>
</organism>
<dbReference type="InterPro" id="IPR036873">
    <property type="entry name" value="Rhodanese-like_dom_sf"/>
</dbReference>
<dbReference type="Gene3D" id="3.40.250.10">
    <property type="entry name" value="Rhodanese-like domain"/>
    <property type="match status" value="1"/>
</dbReference>
<feature type="domain" description="Rhodanese" evidence="1">
    <location>
        <begin position="17"/>
        <end position="101"/>
    </location>
</feature>
<dbReference type="Pfam" id="PF00581">
    <property type="entry name" value="Rhodanese"/>
    <property type="match status" value="1"/>
</dbReference>
<evidence type="ECO:0000313" key="3">
    <source>
        <dbReference type="Proteomes" id="UP000040453"/>
    </source>
</evidence>
<gene>
    <name evidence="2" type="primary">glpE_1</name>
    <name evidence="2" type="ORF">BN997_01357</name>
</gene>
<dbReference type="STRING" id="545501.BN997_01357"/>
<dbReference type="AlphaFoldDB" id="A0A0A1MR71"/>